<organism evidence="2 3">
    <name type="scientific">Ficus carica</name>
    <name type="common">Common fig</name>
    <dbReference type="NCBI Taxonomy" id="3494"/>
    <lineage>
        <taxon>Eukaryota</taxon>
        <taxon>Viridiplantae</taxon>
        <taxon>Streptophyta</taxon>
        <taxon>Embryophyta</taxon>
        <taxon>Tracheophyta</taxon>
        <taxon>Spermatophyta</taxon>
        <taxon>Magnoliopsida</taxon>
        <taxon>eudicotyledons</taxon>
        <taxon>Gunneridae</taxon>
        <taxon>Pentapetalae</taxon>
        <taxon>rosids</taxon>
        <taxon>fabids</taxon>
        <taxon>Rosales</taxon>
        <taxon>Moraceae</taxon>
        <taxon>Ficeae</taxon>
        <taxon>Ficus</taxon>
    </lineage>
</organism>
<sequence length="60" mass="6581">MKGGVMEEDMGFKGEIGGESERGSLGFGTWVGTEVRIEFRDMDKVEIQDKGWGPETMVGP</sequence>
<gene>
    <name evidence="2" type="ORF">TIFTF001_022047</name>
</gene>
<comment type="caution">
    <text evidence="2">The sequence shown here is derived from an EMBL/GenBank/DDBJ whole genome shotgun (WGS) entry which is preliminary data.</text>
</comment>
<accession>A0AA88AH13</accession>
<feature type="region of interest" description="Disordered" evidence="1">
    <location>
        <begin position="1"/>
        <end position="25"/>
    </location>
</feature>
<dbReference type="Proteomes" id="UP001187192">
    <property type="component" value="Unassembled WGS sequence"/>
</dbReference>
<reference evidence="2" key="1">
    <citation type="submission" date="2023-07" db="EMBL/GenBank/DDBJ databases">
        <title>draft genome sequence of fig (Ficus carica).</title>
        <authorList>
            <person name="Takahashi T."/>
            <person name="Nishimura K."/>
        </authorList>
    </citation>
    <scope>NUCLEOTIDE SEQUENCE</scope>
</reference>
<proteinExistence type="predicted"/>
<evidence type="ECO:0000313" key="2">
    <source>
        <dbReference type="EMBL" id="GMN52892.1"/>
    </source>
</evidence>
<dbReference type="EMBL" id="BTGU01000043">
    <property type="protein sequence ID" value="GMN52892.1"/>
    <property type="molecule type" value="Genomic_DNA"/>
</dbReference>
<evidence type="ECO:0000313" key="3">
    <source>
        <dbReference type="Proteomes" id="UP001187192"/>
    </source>
</evidence>
<evidence type="ECO:0000256" key="1">
    <source>
        <dbReference type="SAM" id="MobiDB-lite"/>
    </source>
</evidence>
<dbReference type="AlphaFoldDB" id="A0AA88AH13"/>
<protein>
    <submittedName>
        <fullName evidence="2">Uncharacterized protein</fullName>
    </submittedName>
</protein>
<keyword evidence="3" id="KW-1185">Reference proteome</keyword>
<name>A0AA88AH13_FICCA</name>